<dbReference type="EMBL" id="JAEDXU010000013">
    <property type="protein sequence ID" value="MBP1048214.1"/>
    <property type="molecule type" value="Genomic_DNA"/>
</dbReference>
<accession>A0ABS4CNV3</accession>
<dbReference type="RefSeq" id="WP_209558978.1">
    <property type="nucleotide sequence ID" value="NZ_JAEDXU010000013.1"/>
</dbReference>
<dbReference type="PANTHER" id="PTHR43708">
    <property type="entry name" value="CONSERVED EXPRESSED OXIDOREDUCTASE (EUROFUNG)"/>
    <property type="match status" value="1"/>
</dbReference>
<keyword evidence="4" id="KW-1185">Reference proteome</keyword>
<dbReference type="InterPro" id="IPR048477">
    <property type="entry name" value="YceM-like_C"/>
</dbReference>
<dbReference type="Pfam" id="PF21378">
    <property type="entry name" value="YceM-like_C"/>
    <property type="match status" value="1"/>
</dbReference>
<comment type="caution">
    <text evidence="3">The sequence shown here is derived from an EMBL/GenBank/DDBJ whole genome shotgun (WGS) entry which is preliminary data.</text>
</comment>
<name>A0ABS4CNV3_9ENTE</name>
<protein>
    <submittedName>
        <fullName evidence="3">Gfo/Idh/MocA family oxidoreductase</fullName>
    </submittedName>
</protein>
<sequence>MKIGVIGLGNIAQKAYLPVYSELRNEGDFVLATRNKEIRALLQDKYGFKDVVETIEELIAFGIEACFVHVATEAHVEIVDKLLKAGIHVCVDKPLSENLSEVKELQAYARENKLVLMIAFNRRFAPFVEELKRVENKNLLLIQKNRINSPGNTGFMIYDLFLHVVDTAVYLLDDPIQQVQTKVIEKNGELQRAFLHLETEKTTAICSMDLLSGANTESYQVSALQGTYTLENLTELTIQTDKETKKEGFNDWATTLDKRGFAPLVRQFIAGVKSESYEHLKQEDVFLSHELCSKILHDHQKHIL</sequence>
<dbReference type="Pfam" id="PF01408">
    <property type="entry name" value="GFO_IDH_MocA"/>
    <property type="match status" value="1"/>
</dbReference>
<dbReference type="PANTHER" id="PTHR43708:SF4">
    <property type="entry name" value="OXIDOREDUCTASE YCEM-RELATED"/>
    <property type="match status" value="1"/>
</dbReference>
<dbReference type="Gene3D" id="3.40.50.720">
    <property type="entry name" value="NAD(P)-binding Rossmann-like Domain"/>
    <property type="match status" value="1"/>
</dbReference>
<gene>
    <name evidence="3" type="ORF">I6N96_18120</name>
</gene>
<evidence type="ECO:0000313" key="4">
    <source>
        <dbReference type="Proteomes" id="UP000673375"/>
    </source>
</evidence>
<feature type="domain" description="Gfo/Idh/MocA-like oxidoreductase N-terminal" evidence="1">
    <location>
        <begin position="1"/>
        <end position="119"/>
    </location>
</feature>
<dbReference type="InterPro" id="IPR000683">
    <property type="entry name" value="Gfo/Idh/MocA-like_OxRdtase_N"/>
</dbReference>
<evidence type="ECO:0000259" key="1">
    <source>
        <dbReference type="Pfam" id="PF01408"/>
    </source>
</evidence>
<dbReference type="Proteomes" id="UP000673375">
    <property type="component" value="Unassembled WGS sequence"/>
</dbReference>
<dbReference type="InterPro" id="IPR051317">
    <property type="entry name" value="Gfo/Idh/MocA_oxidoreduct"/>
</dbReference>
<dbReference type="InterPro" id="IPR036291">
    <property type="entry name" value="NAD(P)-bd_dom_sf"/>
</dbReference>
<dbReference type="Gene3D" id="3.30.360.10">
    <property type="entry name" value="Dihydrodipicolinate Reductase, domain 2"/>
    <property type="match status" value="1"/>
</dbReference>
<dbReference type="SUPFAM" id="SSF55347">
    <property type="entry name" value="Glyceraldehyde-3-phosphate dehydrogenase-like, C-terminal domain"/>
    <property type="match status" value="1"/>
</dbReference>
<organism evidence="3 4">
    <name type="scientific">Enterococcus larvae</name>
    <dbReference type="NCBI Taxonomy" id="2794352"/>
    <lineage>
        <taxon>Bacteria</taxon>
        <taxon>Bacillati</taxon>
        <taxon>Bacillota</taxon>
        <taxon>Bacilli</taxon>
        <taxon>Lactobacillales</taxon>
        <taxon>Enterococcaceae</taxon>
        <taxon>Enterococcus</taxon>
    </lineage>
</organism>
<evidence type="ECO:0000313" key="3">
    <source>
        <dbReference type="EMBL" id="MBP1048214.1"/>
    </source>
</evidence>
<feature type="domain" description="YceM-like C-terminal" evidence="2">
    <location>
        <begin position="133"/>
        <end position="240"/>
    </location>
</feature>
<dbReference type="SUPFAM" id="SSF51735">
    <property type="entry name" value="NAD(P)-binding Rossmann-fold domains"/>
    <property type="match status" value="1"/>
</dbReference>
<proteinExistence type="predicted"/>
<reference evidence="3 4" key="1">
    <citation type="submission" date="2020-12" db="EMBL/GenBank/DDBJ databases">
        <title>Vagococcus allomyrinae sp. nov. and Enterococcus lavae sp. nov., isolated from the larvae of Allomyrina dichotoma.</title>
        <authorList>
            <person name="Lee S.D."/>
        </authorList>
    </citation>
    <scope>NUCLEOTIDE SEQUENCE [LARGE SCALE GENOMIC DNA]</scope>
    <source>
        <strain evidence="3 4">BWM-S5</strain>
    </source>
</reference>
<evidence type="ECO:0000259" key="2">
    <source>
        <dbReference type="Pfam" id="PF21378"/>
    </source>
</evidence>